<name>A0A1F4WIT3_UNCKA</name>
<feature type="transmembrane region" description="Helical" evidence="1">
    <location>
        <begin position="91"/>
        <end position="115"/>
    </location>
</feature>
<evidence type="ECO:0000256" key="1">
    <source>
        <dbReference type="SAM" id="Phobius"/>
    </source>
</evidence>
<keyword evidence="1" id="KW-0812">Transmembrane</keyword>
<evidence type="ECO:0000313" key="2">
    <source>
        <dbReference type="EMBL" id="OGC68823.1"/>
    </source>
</evidence>
<organism evidence="2 3">
    <name type="scientific">candidate division WWE3 bacterium RIFOXYC1_FULL_39_7</name>
    <dbReference type="NCBI Taxonomy" id="1802643"/>
    <lineage>
        <taxon>Bacteria</taxon>
        <taxon>Katanobacteria</taxon>
    </lineage>
</organism>
<proteinExistence type="predicted"/>
<feature type="transmembrane region" description="Helical" evidence="1">
    <location>
        <begin position="60"/>
        <end position="79"/>
    </location>
</feature>
<evidence type="ECO:0000313" key="3">
    <source>
        <dbReference type="Proteomes" id="UP000179113"/>
    </source>
</evidence>
<feature type="transmembrane region" description="Helical" evidence="1">
    <location>
        <begin position="35"/>
        <end position="54"/>
    </location>
</feature>
<reference evidence="2 3" key="1">
    <citation type="journal article" date="2016" name="Nat. Commun.">
        <title>Thousands of microbial genomes shed light on interconnected biogeochemical processes in an aquifer system.</title>
        <authorList>
            <person name="Anantharaman K."/>
            <person name="Brown C.T."/>
            <person name="Hug L.A."/>
            <person name="Sharon I."/>
            <person name="Castelle C.J."/>
            <person name="Probst A.J."/>
            <person name="Thomas B.C."/>
            <person name="Singh A."/>
            <person name="Wilkins M.J."/>
            <person name="Karaoz U."/>
            <person name="Brodie E.L."/>
            <person name="Williams K.H."/>
            <person name="Hubbard S.S."/>
            <person name="Banfield J.F."/>
        </authorList>
    </citation>
    <scope>NUCLEOTIDE SEQUENCE [LARGE SCALE GENOMIC DNA]</scope>
</reference>
<accession>A0A1F4WIT3</accession>
<gene>
    <name evidence="2" type="ORF">A2415_02665</name>
</gene>
<dbReference type="AlphaFoldDB" id="A0A1F4WIT3"/>
<keyword evidence="1" id="KW-0472">Membrane</keyword>
<dbReference type="EMBL" id="MEWA01000031">
    <property type="protein sequence ID" value="OGC68823.1"/>
    <property type="molecule type" value="Genomic_DNA"/>
</dbReference>
<comment type="caution">
    <text evidence="2">The sequence shown here is derived from an EMBL/GenBank/DDBJ whole genome shotgun (WGS) entry which is preliminary data.</text>
</comment>
<dbReference type="Proteomes" id="UP000179113">
    <property type="component" value="Unassembled WGS sequence"/>
</dbReference>
<sequence length="127" mass="14564">MMRESLLYSWPFWFRRAIDEFASNAGDRTMRFSRMSLLGILGGILGGYTISFLFREGRWPVVFLLATLFYHVGYSYIYYLSDLGMKNVPPVILDCLAVVLWIALNVQIMFLVGFITSLTLLKLLGGF</sequence>
<protein>
    <submittedName>
        <fullName evidence="2">Uncharacterized protein</fullName>
    </submittedName>
</protein>
<keyword evidence="1" id="KW-1133">Transmembrane helix</keyword>